<dbReference type="GO" id="GO:0005509">
    <property type="term" value="F:calcium ion binding"/>
    <property type="evidence" value="ECO:0007669"/>
    <property type="project" value="InterPro"/>
</dbReference>
<comment type="caution">
    <text evidence="10">The sequence shown here is derived from an EMBL/GenBank/DDBJ whole genome shotgun (WGS) entry which is preliminary data.</text>
</comment>
<evidence type="ECO:0000259" key="9">
    <source>
        <dbReference type="PROSITE" id="PS51041"/>
    </source>
</evidence>
<dbReference type="InterPro" id="IPR000152">
    <property type="entry name" value="EGF-type_Asp/Asn_hydroxyl_site"/>
</dbReference>
<dbReference type="Gene3D" id="2.10.25.10">
    <property type="entry name" value="Laminin"/>
    <property type="match status" value="1"/>
</dbReference>
<evidence type="ECO:0000256" key="3">
    <source>
        <dbReference type="ARBA" id="ARBA00022737"/>
    </source>
</evidence>
<dbReference type="InterPro" id="IPR018097">
    <property type="entry name" value="EGF_Ca-bd_CS"/>
</dbReference>
<dbReference type="InterPro" id="IPR001881">
    <property type="entry name" value="EGF-like_Ca-bd_dom"/>
</dbReference>
<dbReference type="InterPro" id="IPR049883">
    <property type="entry name" value="NOTCH1_EGF-like"/>
</dbReference>
<dbReference type="Proteomes" id="UP000886611">
    <property type="component" value="Unassembled WGS sequence"/>
</dbReference>
<evidence type="ECO:0000313" key="10">
    <source>
        <dbReference type="EMBL" id="KAG2468837.1"/>
    </source>
</evidence>
<keyword evidence="3" id="KW-0677">Repeat</keyword>
<comment type="caution">
    <text evidence="5">Lacks conserved residue(s) required for the propagation of feature annotation.</text>
</comment>
<feature type="coiled-coil region" evidence="6">
    <location>
        <begin position="207"/>
        <end position="234"/>
    </location>
</feature>
<evidence type="ECO:0000313" key="11">
    <source>
        <dbReference type="Proteomes" id="UP000886611"/>
    </source>
</evidence>
<keyword evidence="1 5" id="KW-0245">EGF-like domain</keyword>
<keyword evidence="11" id="KW-1185">Reference proteome</keyword>
<evidence type="ECO:0000256" key="2">
    <source>
        <dbReference type="ARBA" id="ARBA00022729"/>
    </source>
</evidence>
<dbReference type="AlphaFoldDB" id="A0A8X8BWG9"/>
<dbReference type="CDD" id="cd00054">
    <property type="entry name" value="EGF_CA"/>
    <property type="match status" value="1"/>
</dbReference>
<dbReference type="InterPro" id="IPR011489">
    <property type="entry name" value="EMI_domain"/>
</dbReference>
<sequence>MVVLKSARGSEVIRVGTGSEAIGSCATSDIIGGPEPEVRSLGPKAVVPLSGPAEISRNWSAGETEKGLDYRNIFVLFSSSRVCSKHIYKFPVVYNESFLQPLHTPYLTTCPGHRICSSYRTTYRVSFRQVKKEVSQVSTMCCPGWRKRFSHSYSCDQDINECQVQSRQCGHDCVNTPGSFLCTCRKGYILKDDGRSCEQNEPGDTLSKSLSEEVSQLKDKVTSLEQRLERAVSAFSRFVPFDVEQVRDSEIAEMWSRLGQLDRIDSLSEQILMLEERLPNWKRDVIFSEDNLMSRERQGSETFKRSSRTMIDVQCDKQNTELASSSRKTADDPMASP</sequence>
<dbReference type="Pfam" id="PF07546">
    <property type="entry name" value="EMI"/>
    <property type="match status" value="1"/>
</dbReference>
<feature type="domain" description="EGF-like" evidence="8">
    <location>
        <begin position="158"/>
        <end position="198"/>
    </location>
</feature>
<protein>
    <submittedName>
        <fullName evidence="10">EGFL8 protein</fullName>
    </submittedName>
</protein>
<dbReference type="SMART" id="SM00179">
    <property type="entry name" value="EGF_CA"/>
    <property type="match status" value="1"/>
</dbReference>
<dbReference type="SMART" id="SM00181">
    <property type="entry name" value="EGF"/>
    <property type="match status" value="1"/>
</dbReference>
<dbReference type="EMBL" id="JAATIS010000220">
    <property type="protein sequence ID" value="KAG2468837.1"/>
    <property type="molecule type" value="Genomic_DNA"/>
</dbReference>
<evidence type="ECO:0000256" key="4">
    <source>
        <dbReference type="ARBA" id="ARBA00023157"/>
    </source>
</evidence>
<evidence type="ECO:0000256" key="5">
    <source>
        <dbReference type="PROSITE-ProRule" id="PRU00076"/>
    </source>
</evidence>
<evidence type="ECO:0000256" key="6">
    <source>
        <dbReference type="SAM" id="Coils"/>
    </source>
</evidence>
<dbReference type="PROSITE" id="PS01186">
    <property type="entry name" value="EGF_2"/>
    <property type="match status" value="1"/>
</dbReference>
<organism evidence="10 11">
    <name type="scientific">Polypterus senegalus</name>
    <name type="common">Senegal bichir</name>
    <dbReference type="NCBI Taxonomy" id="55291"/>
    <lineage>
        <taxon>Eukaryota</taxon>
        <taxon>Metazoa</taxon>
        <taxon>Chordata</taxon>
        <taxon>Craniata</taxon>
        <taxon>Vertebrata</taxon>
        <taxon>Euteleostomi</taxon>
        <taxon>Actinopterygii</taxon>
        <taxon>Polypteriformes</taxon>
        <taxon>Polypteridae</taxon>
        <taxon>Polypterus</taxon>
    </lineage>
</organism>
<dbReference type="PROSITE" id="PS01187">
    <property type="entry name" value="EGF_CA"/>
    <property type="match status" value="1"/>
</dbReference>
<dbReference type="InterPro" id="IPR000742">
    <property type="entry name" value="EGF"/>
</dbReference>
<accession>A0A8X8BWG9</accession>
<dbReference type="PROSITE" id="PS50026">
    <property type="entry name" value="EGF_3"/>
    <property type="match status" value="1"/>
</dbReference>
<dbReference type="InterPro" id="IPR052235">
    <property type="entry name" value="Nephronectin_domain"/>
</dbReference>
<feature type="domain" description="EMI" evidence="9">
    <location>
        <begin position="79"/>
        <end position="157"/>
    </location>
</feature>
<evidence type="ECO:0000256" key="1">
    <source>
        <dbReference type="ARBA" id="ARBA00022536"/>
    </source>
</evidence>
<gene>
    <name evidence="10" type="primary">Egfl8</name>
    <name evidence="10" type="ORF">GTO96_0004349</name>
</gene>
<feature type="non-terminal residue" evidence="10">
    <location>
        <position position="1"/>
    </location>
</feature>
<dbReference type="FunFam" id="2.10.25.10:FF:000010">
    <property type="entry name" value="Pro-epidermal growth factor"/>
    <property type="match status" value="1"/>
</dbReference>
<evidence type="ECO:0000256" key="7">
    <source>
        <dbReference type="SAM" id="MobiDB-lite"/>
    </source>
</evidence>
<dbReference type="PANTHER" id="PTHR24050">
    <property type="entry name" value="PA14 DOMAIN-CONTAINING PROTEIN"/>
    <property type="match status" value="1"/>
</dbReference>
<dbReference type="SUPFAM" id="SSF57196">
    <property type="entry name" value="EGF/Laminin"/>
    <property type="match status" value="1"/>
</dbReference>
<name>A0A8X8BWG9_POLSE</name>
<feature type="non-terminal residue" evidence="10">
    <location>
        <position position="337"/>
    </location>
</feature>
<evidence type="ECO:0000259" key="8">
    <source>
        <dbReference type="PROSITE" id="PS50026"/>
    </source>
</evidence>
<reference evidence="10 11" key="1">
    <citation type="journal article" date="2021" name="Cell">
        <title>Tracing the genetic footprints of vertebrate landing in non-teleost ray-finned fishes.</title>
        <authorList>
            <person name="Bi X."/>
            <person name="Wang K."/>
            <person name="Yang L."/>
            <person name="Pan H."/>
            <person name="Jiang H."/>
            <person name="Wei Q."/>
            <person name="Fang M."/>
            <person name="Yu H."/>
            <person name="Zhu C."/>
            <person name="Cai Y."/>
            <person name="He Y."/>
            <person name="Gan X."/>
            <person name="Zeng H."/>
            <person name="Yu D."/>
            <person name="Zhu Y."/>
            <person name="Jiang H."/>
            <person name="Qiu Q."/>
            <person name="Yang H."/>
            <person name="Zhang Y.E."/>
            <person name="Wang W."/>
            <person name="Zhu M."/>
            <person name="He S."/>
            <person name="Zhang G."/>
        </authorList>
    </citation>
    <scope>NUCLEOTIDE SEQUENCE [LARGE SCALE GENOMIC DNA]</scope>
    <source>
        <strain evidence="10">Bchr_013</strain>
    </source>
</reference>
<keyword evidence="4" id="KW-1015">Disulfide bond</keyword>
<keyword evidence="2" id="KW-0732">Signal</keyword>
<dbReference type="Pfam" id="PF07645">
    <property type="entry name" value="EGF_CA"/>
    <property type="match status" value="1"/>
</dbReference>
<proteinExistence type="predicted"/>
<dbReference type="PROSITE" id="PS51041">
    <property type="entry name" value="EMI"/>
    <property type="match status" value="1"/>
</dbReference>
<keyword evidence="6" id="KW-0175">Coiled coil</keyword>
<dbReference type="PROSITE" id="PS00010">
    <property type="entry name" value="ASX_HYDROXYL"/>
    <property type="match status" value="1"/>
</dbReference>
<feature type="region of interest" description="Disordered" evidence="7">
    <location>
        <begin position="296"/>
        <end position="337"/>
    </location>
</feature>
<dbReference type="PANTHER" id="PTHR24050:SF28">
    <property type="entry name" value="UROMODULIN-LIKE"/>
    <property type="match status" value="1"/>
</dbReference>